<reference evidence="1 2" key="1">
    <citation type="journal article" date="2015" name="Genome Announc.">
        <title>Expanding the biotechnology potential of lactobacilli through comparative genomics of 213 strains and associated genera.</title>
        <authorList>
            <person name="Sun Z."/>
            <person name="Harris H.M."/>
            <person name="McCann A."/>
            <person name="Guo C."/>
            <person name="Argimon S."/>
            <person name="Zhang W."/>
            <person name="Yang X."/>
            <person name="Jeffery I.B."/>
            <person name="Cooney J.C."/>
            <person name="Kagawa T.F."/>
            <person name="Liu W."/>
            <person name="Song Y."/>
            <person name="Salvetti E."/>
            <person name="Wrobel A."/>
            <person name="Rasinkangas P."/>
            <person name="Parkhill J."/>
            <person name="Rea M.C."/>
            <person name="O'Sullivan O."/>
            <person name="Ritari J."/>
            <person name="Douillard F.P."/>
            <person name="Paul Ross R."/>
            <person name="Yang R."/>
            <person name="Briner A.E."/>
            <person name="Felis G.E."/>
            <person name="de Vos W.M."/>
            <person name="Barrangou R."/>
            <person name="Klaenhammer T.R."/>
            <person name="Caufield P.W."/>
            <person name="Cui Y."/>
            <person name="Zhang H."/>
            <person name="O'Toole P.W."/>
        </authorList>
    </citation>
    <scope>NUCLEOTIDE SEQUENCE [LARGE SCALE GENOMIC DNA]</scope>
    <source>
        <strain evidence="1 2">DSM 21116</strain>
    </source>
</reference>
<evidence type="ECO:0000313" key="2">
    <source>
        <dbReference type="Proteomes" id="UP000051131"/>
    </source>
</evidence>
<dbReference type="InterPro" id="IPR006944">
    <property type="entry name" value="Phage/GTA_portal"/>
</dbReference>
<keyword evidence="2" id="KW-1185">Reference proteome</keyword>
<sequence length="381" mass="41844">MLLNPFRNFKRDRYINSGGNTATVSVGSNGTIVTSNYVNAEAALKNSDIFAVVTKIAGDIASCDFQVSKQFKKILLSPNGLISGFNFWQSVISQLLLAGNAYVIIVRGKNNAIGHLEYASPAQVQINLSDDSQRMYYTVNWNDNRGAQVYAWYDVLHFRLMSPWANDSGDYLTGVSPLYSLQHDLQIQEQSKQLTLSTLKNAINPSSVITLPEAQVDKKAKDSVRDSFIEQNSGENGGKVVVLDQSAKLDKIVIDTDVANFLSNYDFSQAQITKAFGIPQSILDDKKGDQQSNIGEIMNFYASSLMQYVKPIESELTLKLKTEVTLNIANAVDLTHQNLITNIVALGAGRTPVLAATQAQQILIDNGVFNMKIQEPSEGGM</sequence>
<organism evidence="1 2">
    <name type="scientific">Liquorilactobacillus cacaonum DSM 21116</name>
    <dbReference type="NCBI Taxonomy" id="1423729"/>
    <lineage>
        <taxon>Bacteria</taxon>
        <taxon>Bacillati</taxon>
        <taxon>Bacillota</taxon>
        <taxon>Bacilli</taxon>
        <taxon>Lactobacillales</taxon>
        <taxon>Lactobacillaceae</taxon>
        <taxon>Liquorilactobacillus</taxon>
    </lineage>
</organism>
<dbReference type="PATRIC" id="fig|1423729.3.peg.458"/>
<dbReference type="EMBL" id="AYZE01000010">
    <property type="protein sequence ID" value="KRM91489.1"/>
    <property type="molecule type" value="Genomic_DNA"/>
</dbReference>
<dbReference type="STRING" id="1423729.FC80_GL000456"/>
<comment type="caution">
    <text evidence="1">The sequence shown here is derived from an EMBL/GenBank/DDBJ whole genome shotgun (WGS) entry which is preliminary data.</text>
</comment>
<accession>A0A0R2CIR1</accession>
<gene>
    <name evidence="1" type="ORF">FC80_GL000456</name>
</gene>
<name>A0A0R2CIR1_9LACO</name>
<dbReference type="InterPro" id="IPR006427">
    <property type="entry name" value="Portal_HK97"/>
</dbReference>
<dbReference type="Pfam" id="PF04860">
    <property type="entry name" value="Phage_portal"/>
    <property type="match status" value="1"/>
</dbReference>
<dbReference type="AlphaFoldDB" id="A0A0R2CIR1"/>
<evidence type="ECO:0000313" key="1">
    <source>
        <dbReference type="EMBL" id="KRM91489.1"/>
    </source>
</evidence>
<dbReference type="OrthoDB" id="2243334at2"/>
<dbReference type="NCBIfam" id="TIGR01537">
    <property type="entry name" value="portal_HK97"/>
    <property type="match status" value="1"/>
</dbReference>
<dbReference type="Proteomes" id="UP000051131">
    <property type="component" value="Unassembled WGS sequence"/>
</dbReference>
<protein>
    <submittedName>
        <fullName evidence="1">Phage portal protein, HK97 family</fullName>
    </submittedName>
</protein>
<proteinExistence type="predicted"/>